<dbReference type="EMBL" id="REGN01001971">
    <property type="protein sequence ID" value="RNA31201.1"/>
    <property type="molecule type" value="Genomic_DNA"/>
</dbReference>
<reference evidence="1 2" key="1">
    <citation type="journal article" date="2018" name="Sci. Rep.">
        <title>Genomic signatures of local adaptation to the degree of environmental predictability in rotifers.</title>
        <authorList>
            <person name="Franch-Gras L."/>
            <person name="Hahn C."/>
            <person name="Garcia-Roger E.M."/>
            <person name="Carmona M.J."/>
            <person name="Serra M."/>
            <person name="Gomez A."/>
        </authorList>
    </citation>
    <scope>NUCLEOTIDE SEQUENCE [LARGE SCALE GENOMIC DNA]</scope>
    <source>
        <strain evidence="1">HYR1</strain>
    </source>
</reference>
<comment type="caution">
    <text evidence="1">The sequence shown here is derived from an EMBL/GenBank/DDBJ whole genome shotgun (WGS) entry which is preliminary data.</text>
</comment>
<proteinExistence type="predicted"/>
<gene>
    <name evidence="1" type="ORF">BpHYR1_001081</name>
</gene>
<keyword evidence="2" id="KW-1185">Reference proteome</keyword>
<evidence type="ECO:0000313" key="1">
    <source>
        <dbReference type="EMBL" id="RNA31201.1"/>
    </source>
</evidence>
<sequence>MCYLDFERVLCAHQDFNLCWLDSIVCLSYLSVWWLELFFDFAEIISALDSKLTFIDTIKFNYLSSQILKSLSTDAPSNKSFPSDMALISKYFETNLLEIAENMDCRKVVQNTFNKMESTIEKLDNGSNDALSKKQSFHIDILNFCKKTLTLQP</sequence>
<protein>
    <submittedName>
        <fullName evidence="1">Uncharacterized protein</fullName>
    </submittedName>
</protein>
<dbReference type="AlphaFoldDB" id="A0A3M7S5Z6"/>
<name>A0A3M7S5Z6_BRAPC</name>
<evidence type="ECO:0000313" key="2">
    <source>
        <dbReference type="Proteomes" id="UP000276133"/>
    </source>
</evidence>
<accession>A0A3M7S5Z6</accession>
<organism evidence="1 2">
    <name type="scientific">Brachionus plicatilis</name>
    <name type="common">Marine rotifer</name>
    <name type="synonym">Brachionus muelleri</name>
    <dbReference type="NCBI Taxonomy" id="10195"/>
    <lineage>
        <taxon>Eukaryota</taxon>
        <taxon>Metazoa</taxon>
        <taxon>Spiralia</taxon>
        <taxon>Gnathifera</taxon>
        <taxon>Rotifera</taxon>
        <taxon>Eurotatoria</taxon>
        <taxon>Monogononta</taxon>
        <taxon>Pseudotrocha</taxon>
        <taxon>Ploima</taxon>
        <taxon>Brachionidae</taxon>
        <taxon>Brachionus</taxon>
    </lineage>
</organism>
<dbReference type="Proteomes" id="UP000276133">
    <property type="component" value="Unassembled WGS sequence"/>
</dbReference>